<dbReference type="InterPro" id="IPR036513">
    <property type="entry name" value="STAS_dom_sf"/>
</dbReference>
<evidence type="ECO:0000259" key="2">
    <source>
        <dbReference type="PROSITE" id="PS50801"/>
    </source>
</evidence>
<gene>
    <name evidence="3" type="ORF">HGA15_23425</name>
</gene>
<feature type="region of interest" description="Disordered" evidence="1">
    <location>
        <begin position="1"/>
        <end position="28"/>
    </location>
</feature>
<feature type="compositionally biased region" description="Polar residues" evidence="1">
    <location>
        <begin position="148"/>
        <end position="163"/>
    </location>
</feature>
<dbReference type="Gene3D" id="3.30.750.24">
    <property type="entry name" value="STAS domain"/>
    <property type="match status" value="1"/>
</dbReference>
<reference evidence="3 4" key="1">
    <citation type="submission" date="2020-04" db="EMBL/GenBank/DDBJ databases">
        <title>MicrobeNet Type strains.</title>
        <authorList>
            <person name="Nicholson A.C."/>
        </authorList>
    </citation>
    <scope>NUCLEOTIDE SEQUENCE [LARGE SCALE GENOMIC DNA]</scope>
    <source>
        <strain evidence="3 4">JCM 3332</strain>
    </source>
</reference>
<sequence>MNPTVDDSPIPSTSASTPANSRLPGDQLSFRTRHRGEAVILSARGRADAATVPLWRTEVREAVEEAVRTGSAVIIDAGGLEFLSRHTVAALARDARRYRQNGTEIVLVTTDLGIAHLAAGDARTVDLPVRSTVVSALTAIRLRKRATYATSRPSPHRTPQITPEQHGAPHSGRTHYLPGEIIPGRGDLRPTVVATPLPRLR</sequence>
<evidence type="ECO:0000313" key="4">
    <source>
        <dbReference type="Proteomes" id="UP000570678"/>
    </source>
</evidence>
<evidence type="ECO:0000313" key="3">
    <source>
        <dbReference type="EMBL" id="NKY59049.1"/>
    </source>
</evidence>
<dbReference type="Pfam" id="PF01740">
    <property type="entry name" value="STAS"/>
    <property type="match status" value="1"/>
</dbReference>
<keyword evidence="4" id="KW-1185">Reference proteome</keyword>
<proteinExistence type="predicted"/>
<comment type="caution">
    <text evidence="3">The sequence shown here is derived from an EMBL/GenBank/DDBJ whole genome shotgun (WGS) entry which is preliminary data.</text>
</comment>
<feature type="region of interest" description="Disordered" evidence="1">
    <location>
        <begin position="148"/>
        <end position="173"/>
    </location>
</feature>
<protein>
    <submittedName>
        <fullName evidence="3">STAS domain-containing protein</fullName>
    </submittedName>
</protein>
<dbReference type="SUPFAM" id="SSF52091">
    <property type="entry name" value="SpoIIaa-like"/>
    <property type="match status" value="1"/>
</dbReference>
<dbReference type="InterPro" id="IPR002645">
    <property type="entry name" value="STAS_dom"/>
</dbReference>
<feature type="compositionally biased region" description="Low complexity" evidence="1">
    <location>
        <begin position="8"/>
        <end position="21"/>
    </location>
</feature>
<dbReference type="AlphaFoldDB" id="A0A846YQ20"/>
<name>A0A846YQ20_9NOCA</name>
<dbReference type="Proteomes" id="UP000570678">
    <property type="component" value="Unassembled WGS sequence"/>
</dbReference>
<evidence type="ECO:0000256" key="1">
    <source>
        <dbReference type="SAM" id="MobiDB-lite"/>
    </source>
</evidence>
<dbReference type="EMBL" id="JAAXOT010000013">
    <property type="protein sequence ID" value="NKY59049.1"/>
    <property type="molecule type" value="Genomic_DNA"/>
</dbReference>
<dbReference type="CDD" id="cd07043">
    <property type="entry name" value="STAS_anti-anti-sigma_factors"/>
    <property type="match status" value="1"/>
</dbReference>
<dbReference type="PROSITE" id="PS50801">
    <property type="entry name" value="STAS"/>
    <property type="match status" value="1"/>
</dbReference>
<feature type="domain" description="STAS" evidence="2">
    <location>
        <begin position="28"/>
        <end position="108"/>
    </location>
</feature>
<organism evidence="3 4">
    <name type="scientific">Nocardia flavorosea</name>
    <dbReference type="NCBI Taxonomy" id="53429"/>
    <lineage>
        <taxon>Bacteria</taxon>
        <taxon>Bacillati</taxon>
        <taxon>Actinomycetota</taxon>
        <taxon>Actinomycetes</taxon>
        <taxon>Mycobacteriales</taxon>
        <taxon>Nocardiaceae</taxon>
        <taxon>Nocardia</taxon>
    </lineage>
</organism>
<accession>A0A846YQ20</accession>
<dbReference type="RefSeq" id="WP_062975008.1">
    <property type="nucleotide sequence ID" value="NZ_JAAXOT010000013.1"/>
</dbReference>